<feature type="transmembrane region" description="Helical" evidence="14">
    <location>
        <begin position="194"/>
        <end position="219"/>
    </location>
</feature>
<comment type="subunit">
    <text evidence="2">The accessory proteins ExbB and ExbD seem to form a complex with TonB.</text>
</comment>
<evidence type="ECO:0000256" key="7">
    <source>
        <dbReference type="ARBA" id="ARBA00022692"/>
    </source>
</evidence>
<evidence type="ECO:0000256" key="9">
    <source>
        <dbReference type="ARBA" id="ARBA00022989"/>
    </source>
</evidence>
<feature type="transmembrane region" description="Helical" evidence="14">
    <location>
        <begin position="347"/>
        <end position="372"/>
    </location>
</feature>
<gene>
    <name evidence="17" type="primary">exbB</name>
    <name evidence="17" type="ORF">FOB51_19170</name>
</gene>
<organism evidence="17 18">
    <name type="scientific">Paracoccus yeei</name>
    <dbReference type="NCBI Taxonomy" id="147645"/>
    <lineage>
        <taxon>Bacteria</taxon>
        <taxon>Pseudomonadati</taxon>
        <taxon>Pseudomonadota</taxon>
        <taxon>Alphaproteobacteria</taxon>
        <taxon>Rhodobacterales</taxon>
        <taxon>Paracoccaceae</taxon>
        <taxon>Paracoccus</taxon>
    </lineage>
</organism>
<evidence type="ECO:0000313" key="17">
    <source>
        <dbReference type="EMBL" id="QEU09952.1"/>
    </source>
</evidence>
<keyword evidence="8 12" id="KW-0653">Protein transport</keyword>
<feature type="transmembrane region" description="Helical" evidence="14">
    <location>
        <begin position="305"/>
        <end position="327"/>
    </location>
</feature>
<evidence type="ECO:0000256" key="2">
    <source>
        <dbReference type="ARBA" id="ARBA00011471"/>
    </source>
</evidence>
<dbReference type="PANTHER" id="PTHR30625">
    <property type="entry name" value="PROTEIN TOLQ"/>
    <property type="match status" value="1"/>
</dbReference>
<keyword evidence="5" id="KW-1003">Cell membrane</keyword>
<keyword evidence="15" id="KW-0732">Signal</keyword>
<feature type="chain" id="PRO_5024880270" description="Biopolymer transport protein ExbB" evidence="15">
    <location>
        <begin position="29"/>
        <end position="415"/>
    </location>
</feature>
<dbReference type="InterPro" id="IPR014164">
    <property type="entry name" value="TonB_ExbB_1"/>
</dbReference>
<feature type="domain" description="MotA/TolQ/ExbB proton channel" evidence="16">
    <location>
        <begin position="254"/>
        <end position="378"/>
    </location>
</feature>
<evidence type="ECO:0000256" key="8">
    <source>
        <dbReference type="ARBA" id="ARBA00022927"/>
    </source>
</evidence>
<keyword evidence="6" id="KW-0997">Cell inner membrane</keyword>
<comment type="similarity">
    <text evidence="12">Belongs to the exbB/tolQ family.</text>
</comment>
<evidence type="ECO:0000256" key="3">
    <source>
        <dbReference type="ARBA" id="ARBA00022093"/>
    </source>
</evidence>
<feature type="signal peptide" evidence="15">
    <location>
        <begin position="1"/>
        <end position="28"/>
    </location>
</feature>
<evidence type="ECO:0000259" key="16">
    <source>
        <dbReference type="Pfam" id="PF01618"/>
    </source>
</evidence>
<evidence type="ECO:0000256" key="5">
    <source>
        <dbReference type="ARBA" id="ARBA00022475"/>
    </source>
</evidence>
<name>A0A5P2QZK1_9RHOB</name>
<keyword evidence="10 14" id="KW-0472">Membrane</keyword>
<proteinExistence type="inferred from homology"/>
<evidence type="ECO:0000256" key="11">
    <source>
        <dbReference type="ARBA" id="ARBA00024816"/>
    </source>
</evidence>
<comment type="subcellular location">
    <subcellularLocation>
        <location evidence="1">Cell inner membrane</location>
        <topology evidence="1">Multi-pass membrane protein</topology>
    </subcellularLocation>
    <subcellularLocation>
        <location evidence="12">Membrane</location>
        <topology evidence="12">Multi-pass membrane protein</topology>
    </subcellularLocation>
</comment>
<evidence type="ECO:0000256" key="4">
    <source>
        <dbReference type="ARBA" id="ARBA00022448"/>
    </source>
</evidence>
<evidence type="ECO:0000256" key="13">
    <source>
        <dbReference type="SAM" id="MobiDB-lite"/>
    </source>
</evidence>
<keyword evidence="9 14" id="KW-1133">Transmembrane helix</keyword>
<reference evidence="17 18" key="1">
    <citation type="submission" date="2019-09" db="EMBL/GenBank/DDBJ databases">
        <title>FDA dAtabase for Regulatory Grade micrObial Sequences (FDA-ARGOS): Supporting development and validation of Infectious Disease Dx tests.</title>
        <authorList>
            <person name="Sciortino C."/>
            <person name="Tallon L."/>
            <person name="Sadzewicz L."/>
            <person name="Vavikolanu K."/>
            <person name="Mehta A."/>
            <person name="Aluvathingal J."/>
            <person name="Nadendla S."/>
            <person name="Nandy P."/>
            <person name="Geyer C."/>
            <person name="Yan Y."/>
            <person name="Sichtig H."/>
        </authorList>
    </citation>
    <scope>NUCLEOTIDE SEQUENCE [LARGE SCALE GENOMIC DNA]</scope>
    <source>
        <strain evidence="17 18">FDAARGOS_643</strain>
    </source>
</reference>
<comment type="function">
    <text evidence="11">Involved in the TonB-dependent energy-dependent transport of various receptor-bound substrates. Protects ExbD from proteolytic degradation and functionally stabilizes TonB.</text>
</comment>
<dbReference type="GO" id="GO:0005886">
    <property type="term" value="C:plasma membrane"/>
    <property type="evidence" value="ECO:0007669"/>
    <property type="project" value="UniProtKB-SubCell"/>
</dbReference>
<evidence type="ECO:0000256" key="14">
    <source>
        <dbReference type="SAM" id="Phobius"/>
    </source>
</evidence>
<dbReference type="Pfam" id="PF01618">
    <property type="entry name" value="MotA_ExbB"/>
    <property type="match status" value="1"/>
</dbReference>
<accession>A0A5P2QZK1</accession>
<keyword evidence="7 14" id="KW-0812">Transmembrane</keyword>
<feature type="compositionally biased region" description="Low complexity" evidence="13">
    <location>
        <begin position="28"/>
        <end position="68"/>
    </location>
</feature>
<evidence type="ECO:0000256" key="1">
    <source>
        <dbReference type="ARBA" id="ARBA00004429"/>
    </source>
</evidence>
<sequence>MTQSSLSRLGAGTALAFACLLAAAPLSAQETPTAPPAGTAQPDTPVPATTAPAATEPAATEPAGTAPVPSAPAEPAPAQAETPATTTPPATAEAPAATPTPGETPSSPATGGAPAATTPTPQPGGTAPAAGTAAPAATPAAEPVPAPAAEPEPAADSILPQGLQDMLAPLAPAPRDPNLPHDLSPMGMFWAADIVVKAVMIGLAFASVVTWTVFVVKILELAGATKRARSGLRRVEEATSLTAALAATGKRRDPVSRMIRAAAQEHDRSAAALDTAGEAGLKERVDSHLDRIEAMAGRRMGQGTGVLATIGSTAPFVGLFGTVWGIMNSFIGISQAQTTNLAVVAPGIAEALLATAIGLVAAIPAVVIYNVFARAITGYRLQLANAAASVRRLVSRDLDFRGAPAARPTLLQREA</sequence>
<dbReference type="GO" id="GO:0022857">
    <property type="term" value="F:transmembrane transporter activity"/>
    <property type="evidence" value="ECO:0007669"/>
    <property type="project" value="InterPro"/>
</dbReference>
<evidence type="ECO:0000256" key="12">
    <source>
        <dbReference type="RuleBase" id="RU004057"/>
    </source>
</evidence>
<dbReference type="NCBIfam" id="TIGR02797">
    <property type="entry name" value="exbB"/>
    <property type="match status" value="1"/>
</dbReference>
<evidence type="ECO:0000256" key="6">
    <source>
        <dbReference type="ARBA" id="ARBA00022519"/>
    </source>
</evidence>
<dbReference type="AlphaFoldDB" id="A0A5P2QZK1"/>
<feature type="region of interest" description="Disordered" evidence="13">
    <location>
        <begin position="28"/>
        <end position="156"/>
    </location>
</feature>
<dbReference type="InterPro" id="IPR050790">
    <property type="entry name" value="ExbB/TolQ_transport"/>
</dbReference>
<dbReference type="PANTHER" id="PTHR30625:SF16">
    <property type="entry name" value="BIOPOLYMER TRANSPORT PROTEIN EXBB"/>
    <property type="match status" value="1"/>
</dbReference>
<protein>
    <recommendedName>
        <fullName evidence="3">Biopolymer transport protein ExbB</fullName>
    </recommendedName>
</protein>
<dbReference type="EMBL" id="CP044081">
    <property type="protein sequence ID" value="QEU09952.1"/>
    <property type="molecule type" value="Genomic_DNA"/>
</dbReference>
<dbReference type="Proteomes" id="UP000324507">
    <property type="component" value="Chromosome"/>
</dbReference>
<dbReference type="GO" id="GO:0017038">
    <property type="term" value="P:protein import"/>
    <property type="evidence" value="ECO:0007669"/>
    <property type="project" value="TreeGrafter"/>
</dbReference>
<evidence type="ECO:0000256" key="10">
    <source>
        <dbReference type="ARBA" id="ARBA00023136"/>
    </source>
</evidence>
<evidence type="ECO:0000313" key="18">
    <source>
        <dbReference type="Proteomes" id="UP000324507"/>
    </source>
</evidence>
<feature type="compositionally biased region" description="Low complexity" evidence="13">
    <location>
        <begin position="76"/>
        <end position="141"/>
    </location>
</feature>
<dbReference type="InterPro" id="IPR002898">
    <property type="entry name" value="MotA_ExbB_proton_chnl"/>
</dbReference>
<keyword evidence="4 12" id="KW-0813">Transport</keyword>
<evidence type="ECO:0000256" key="15">
    <source>
        <dbReference type="SAM" id="SignalP"/>
    </source>
</evidence>